<dbReference type="EMBL" id="KI657456">
    <property type="protein sequence ID" value="ETN87061.1"/>
    <property type="molecule type" value="Genomic_DNA"/>
</dbReference>
<proteinExistence type="predicted"/>
<gene>
    <name evidence="1" type="ORF">NECAME_01218</name>
</gene>
<evidence type="ECO:0000313" key="2">
    <source>
        <dbReference type="Proteomes" id="UP000053676"/>
    </source>
</evidence>
<dbReference type="Proteomes" id="UP000053676">
    <property type="component" value="Unassembled WGS sequence"/>
</dbReference>
<organism evidence="1 2">
    <name type="scientific">Necator americanus</name>
    <name type="common">Human hookworm</name>
    <dbReference type="NCBI Taxonomy" id="51031"/>
    <lineage>
        <taxon>Eukaryota</taxon>
        <taxon>Metazoa</taxon>
        <taxon>Ecdysozoa</taxon>
        <taxon>Nematoda</taxon>
        <taxon>Chromadorea</taxon>
        <taxon>Rhabditida</taxon>
        <taxon>Rhabditina</taxon>
        <taxon>Rhabditomorpha</taxon>
        <taxon>Strongyloidea</taxon>
        <taxon>Ancylostomatidae</taxon>
        <taxon>Bunostominae</taxon>
        <taxon>Necator</taxon>
    </lineage>
</organism>
<dbReference type="AlphaFoldDB" id="W2U118"/>
<dbReference type="KEGG" id="nai:NECAME_01218"/>
<evidence type="ECO:0000313" key="1">
    <source>
        <dbReference type="EMBL" id="ETN87061.1"/>
    </source>
</evidence>
<keyword evidence="2" id="KW-1185">Reference proteome</keyword>
<sequence>MIQCAKASQAWWNELKESGVANTSASANEWLRTDMRFGHFSQRQLCKCAYLHHRNLMLDVLENILAVRRKDCVM</sequence>
<dbReference type="OrthoDB" id="5874910at2759"/>
<name>W2U118_NECAM</name>
<accession>W2U118</accession>
<protein>
    <submittedName>
        <fullName evidence="1">Uncharacterized protein</fullName>
    </submittedName>
</protein>
<reference evidence="2" key="1">
    <citation type="journal article" date="2014" name="Nat. Genet.">
        <title>Genome of the human hookworm Necator americanus.</title>
        <authorList>
            <person name="Tang Y.T."/>
            <person name="Gao X."/>
            <person name="Rosa B.A."/>
            <person name="Abubucker S."/>
            <person name="Hallsworth-Pepin K."/>
            <person name="Martin J."/>
            <person name="Tyagi R."/>
            <person name="Heizer E."/>
            <person name="Zhang X."/>
            <person name="Bhonagiri-Palsikar V."/>
            <person name="Minx P."/>
            <person name="Warren W.C."/>
            <person name="Wang Q."/>
            <person name="Zhan B."/>
            <person name="Hotez P.J."/>
            <person name="Sternberg P.W."/>
            <person name="Dougall A."/>
            <person name="Gaze S.T."/>
            <person name="Mulvenna J."/>
            <person name="Sotillo J."/>
            <person name="Ranganathan S."/>
            <person name="Rabelo E.M."/>
            <person name="Wilson R.K."/>
            <person name="Felgner P.L."/>
            <person name="Bethony J."/>
            <person name="Hawdon J.M."/>
            <person name="Gasser R.B."/>
            <person name="Loukas A."/>
            <person name="Mitreva M."/>
        </authorList>
    </citation>
    <scope>NUCLEOTIDE SEQUENCE [LARGE SCALE GENOMIC DNA]</scope>
</reference>